<name>A0A0C3BJ47_SERVB</name>
<keyword evidence="4" id="KW-1185">Reference proteome</keyword>
<dbReference type="InterPro" id="IPR001005">
    <property type="entry name" value="SANT/Myb"/>
</dbReference>
<dbReference type="SUPFAM" id="SSF46689">
    <property type="entry name" value="Homeodomain-like"/>
    <property type="match status" value="1"/>
</dbReference>
<evidence type="ECO:0000259" key="2">
    <source>
        <dbReference type="SMART" id="SM00717"/>
    </source>
</evidence>
<dbReference type="AlphaFoldDB" id="A0A0C3BJ47"/>
<feature type="compositionally biased region" description="Low complexity" evidence="1">
    <location>
        <begin position="149"/>
        <end position="164"/>
    </location>
</feature>
<organism evidence="3 4">
    <name type="scientific">Serendipita vermifera MAFF 305830</name>
    <dbReference type="NCBI Taxonomy" id="933852"/>
    <lineage>
        <taxon>Eukaryota</taxon>
        <taxon>Fungi</taxon>
        <taxon>Dikarya</taxon>
        <taxon>Basidiomycota</taxon>
        <taxon>Agaricomycotina</taxon>
        <taxon>Agaricomycetes</taxon>
        <taxon>Sebacinales</taxon>
        <taxon>Serendipitaceae</taxon>
        <taxon>Serendipita</taxon>
    </lineage>
</organism>
<dbReference type="STRING" id="933852.A0A0C3BJ47"/>
<feature type="compositionally biased region" description="Basic and acidic residues" evidence="1">
    <location>
        <begin position="18"/>
        <end position="28"/>
    </location>
</feature>
<feature type="compositionally biased region" description="Polar residues" evidence="1">
    <location>
        <begin position="57"/>
        <end position="66"/>
    </location>
</feature>
<dbReference type="GO" id="GO:0070898">
    <property type="term" value="P:RNA polymerase III preinitiation complex assembly"/>
    <property type="evidence" value="ECO:0007669"/>
    <property type="project" value="TreeGrafter"/>
</dbReference>
<proteinExistence type="predicted"/>
<dbReference type="InterPro" id="IPR009057">
    <property type="entry name" value="Homeodomain-like_sf"/>
</dbReference>
<reference evidence="4" key="2">
    <citation type="submission" date="2015-01" db="EMBL/GenBank/DDBJ databases">
        <title>Evolutionary Origins and Diversification of the Mycorrhizal Mutualists.</title>
        <authorList>
            <consortium name="DOE Joint Genome Institute"/>
            <consortium name="Mycorrhizal Genomics Consortium"/>
            <person name="Kohler A."/>
            <person name="Kuo A."/>
            <person name="Nagy L.G."/>
            <person name="Floudas D."/>
            <person name="Copeland A."/>
            <person name="Barry K.W."/>
            <person name="Cichocki N."/>
            <person name="Veneault-Fourrey C."/>
            <person name="LaButti K."/>
            <person name="Lindquist E.A."/>
            <person name="Lipzen A."/>
            <person name="Lundell T."/>
            <person name="Morin E."/>
            <person name="Murat C."/>
            <person name="Riley R."/>
            <person name="Ohm R."/>
            <person name="Sun H."/>
            <person name="Tunlid A."/>
            <person name="Henrissat B."/>
            <person name="Grigoriev I.V."/>
            <person name="Hibbett D.S."/>
            <person name="Martin F."/>
        </authorList>
    </citation>
    <scope>NUCLEOTIDE SEQUENCE [LARGE SCALE GENOMIC DNA]</scope>
    <source>
        <strain evidence="4">MAFF 305830</strain>
    </source>
</reference>
<gene>
    <name evidence="3" type="ORF">M408DRAFT_261209</name>
</gene>
<dbReference type="Proteomes" id="UP000054097">
    <property type="component" value="Unassembled WGS sequence"/>
</dbReference>
<feature type="region of interest" description="Disordered" evidence="1">
    <location>
        <begin position="588"/>
        <end position="687"/>
    </location>
</feature>
<dbReference type="Pfam" id="PF15963">
    <property type="entry name" value="Myb_DNA-bind_7"/>
    <property type="match status" value="1"/>
</dbReference>
<dbReference type="PANTHER" id="PTHR22929:SF0">
    <property type="entry name" value="TRANSCRIPTION FACTOR TFIIIB COMPONENT B'' HOMOLOG"/>
    <property type="match status" value="1"/>
</dbReference>
<dbReference type="PANTHER" id="PTHR22929">
    <property type="entry name" value="RNA POLYMERASE III TRANSCRIPTION INITIATION FACTOR B"/>
    <property type="match status" value="1"/>
</dbReference>
<feature type="domain" description="Myb-like" evidence="2">
    <location>
        <begin position="479"/>
        <end position="527"/>
    </location>
</feature>
<dbReference type="CDD" id="cd00167">
    <property type="entry name" value="SANT"/>
    <property type="match status" value="1"/>
</dbReference>
<feature type="compositionally biased region" description="Polar residues" evidence="1">
    <location>
        <begin position="675"/>
        <end position="687"/>
    </location>
</feature>
<dbReference type="GO" id="GO:0000126">
    <property type="term" value="C:transcription factor TFIIIB complex"/>
    <property type="evidence" value="ECO:0007669"/>
    <property type="project" value="TreeGrafter"/>
</dbReference>
<accession>A0A0C3BJ47</accession>
<feature type="region of interest" description="Disordered" evidence="1">
    <location>
        <begin position="357"/>
        <end position="394"/>
    </location>
</feature>
<feature type="region of interest" description="Disordered" evidence="1">
    <location>
        <begin position="1"/>
        <end position="303"/>
    </location>
</feature>
<dbReference type="InterPro" id="IPR039467">
    <property type="entry name" value="TFIIIB_B''_Myb"/>
</dbReference>
<dbReference type="HOGENOM" id="CLU_385947_0_0_1"/>
<dbReference type="Gene3D" id="1.10.10.60">
    <property type="entry name" value="Homeodomain-like"/>
    <property type="match status" value="1"/>
</dbReference>
<dbReference type="OrthoDB" id="272624at2759"/>
<evidence type="ECO:0000313" key="4">
    <source>
        <dbReference type="Proteomes" id="UP000054097"/>
    </source>
</evidence>
<dbReference type="EMBL" id="KN824282">
    <property type="protein sequence ID" value="KIM31531.1"/>
    <property type="molecule type" value="Genomic_DNA"/>
</dbReference>
<feature type="compositionally biased region" description="Basic residues" evidence="1">
    <location>
        <begin position="615"/>
        <end position="626"/>
    </location>
</feature>
<reference evidence="3 4" key="1">
    <citation type="submission" date="2014-04" db="EMBL/GenBank/DDBJ databases">
        <authorList>
            <consortium name="DOE Joint Genome Institute"/>
            <person name="Kuo A."/>
            <person name="Zuccaro A."/>
            <person name="Kohler A."/>
            <person name="Nagy L.G."/>
            <person name="Floudas D."/>
            <person name="Copeland A."/>
            <person name="Barry K.W."/>
            <person name="Cichocki N."/>
            <person name="Veneault-Fourrey C."/>
            <person name="LaButti K."/>
            <person name="Lindquist E.A."/>
            <person name="Lipzen A."/>
            <person name="Lundell T."/>
            <person name="Morin E."/>
            <person name="Murat C."/>
            <person name="Sun H."/>
            <person name="Tunlid A."/>
            <person name="Henrissat B."/>
            <person name="Grigoriev I.V."/>
            <person name="Hibbett D.S."/>
            <person name="Martin F."/>
            <person name="Nordberg H.P."/>
            <person name="Cantor M.N."/>
            <person name="Hua S.X."/>
        </authorList>
    </citation>
    <scope>NUCLEOTIDE SEQUENCE [LARGE SCALE GENOMIC DNA]</scope>
    <source>
        <strain evidence="3 4">MAFF 305830</strain>
    </source>
</reference>
<feature type="compositionally biased region" description="Polar residues" evidence="1">
    <location>
        <begin position="76"/>
        <end position="102"/>
    </location>
</feature>
<dbReference type="GO" id="GO:0001156">
    <property type="term" value="F:TFIIIC-class transcription factor complex binding"/>
    <property type="evidence" value="ECO:0007669"/>
    <property type="project" value="TreeGrafter"/>
</dbReference>
<evidence type="ECO:0000256" key="1">
    <source>
        <dbReference type="SAM" id="MobiDB-lite"/>
    </source>
</evidence>
<evidence type="ECO:0000313" key="3">
    <source>
        <dbReference type="EMBL" id="KIM31531.1"/>
    </source>
</evidence>
<sequence length="716" mass="78555">MSRIDKGGTKFRPAMPRGQKDRVSEKPRSSRAKQPEGTVSVGPSLRSADAPSVATVGANTSTSAIDSSRPIGNLVDANSNTIQEETTDITTNDHSNSESTHSVRPVGTTLLMPSRSGARGNAISMPLGQRMAPPTSLGRVAEPESTRGTSSAPTSSIATSVTPSLGNGDPVPRVEGSSQPKRKNQKRKAAEEAQSQEAERDSEVTEPVTKRRRQSKAASTSQAAEPSPRRTRRASRASAVHTEDGEENEEPDEERRTRRRVRSTTRVEVESDEDEDRPTRRGRRSRPHIDKPVNAVPEEIVPVDETTMTMKDLCNGLGQGRVSGRFLEVFVESNEATKQKRGENLRLKDLTRRKELGLPMDDEEANTLSARSRRAPTLALMPSQGPSELPNAPASIDIHERDGDDDEEDDEYAGLTVTTRAPKVRYDANGNLVLDETELQFDRQAEADEEQAARGPMEVIVETDRGKFTNHASYSRKPRVDRWTKDETEQFYLGLRMFHTGFELIARTLPNRNRTMVRNKFKAEDRKNPEKVTHYLSASMRLPYDLDFLSRETGRDFSGPIPQVQAPVAMIENGEGTEKDDEIIKQRLSTAPPSGGESDREGTSVSVGTNDRGRPTTKTKGKRKSSKSSNTPRPPSMPPRSMSVVTAAGSLPEGSNTAEREKDPGPRPPRIAIANVSQPPLNPASGVQINRTTLNVSGGRNMLVLPGGGREFRRNE</sequence>
<dbReference type="SMART" id="SM00717">
    <property type="entry name" value="SANT"/>
    <property type="match status" value="1"/>
</dbReference>
<protein>
    <recommendedName>
        <fullName evidence="2">Myb-like domain-containing protein</fullName>
    </recommendedName>
</protein>